<dbReference type="STRING" id="537006.PRABACTJOHN_03746"/>
<keyword evidence="1" id="KW-0812">Transmembrane</keyword>
<evidence type="ECO:0000256" key="1">
    <source>
        <dbReference type="SAM" id="Phobius"/>
    </source>
</evidence>
<evidence type="ECO:0000313" key="3">
    <source>
        <dbReference type="Proteomes" id="UP000005510"/>
    </source>
</evidence>
<accession>B7BFB7</accession>
<keyword evidence="1" id="KW-0472">Membrane</keyword>
<evidence type="ECO:0000313" key="2">
    <source>
        <dbReference type="EMBL" id="EEC94868.1"/>
    </source>
</evidence>
<dbReference type="Proteomes" id="UP000005510">
    <property type="component" value="Unassembled WGS sequence"/>
</dbReference>
<dbReference type="HOGENOM" id="CLU_3237165_0_0_10"/>
<comment type="caution">
    <text evidence="2">The sequence shown here is derived from an EMBL/GenBank/DDBJ whole genome shotgun (WGS) entry which is preliminary data.</text>
</comment>
<gene>
    <name evidence="2" type="ORF">PRABACTJOHN_03746</name>
</gene>
<feature type="transmembrane region" description="Helical" evidence="1">
    <location>
        <begin position="6"/>
        <end position="23"/>
    </location>
</feature>
<reference evidence="2 3" key="2">
    <citation type="submission" date="2008-10" db="EMBL/GenBank/DDBJ databases">
        <authorList>
            <person name="Fulton L."/>
            <person name="Clifton S."/>
            <person name="Fulton B."/>
            <person name="Xu J."/>
            <person name="Minx P."/>
            <person name="Pepin K.H."/>
            <person name="Johnson M."/>
            <person name="Bhonagiri V."/>
            <person name="Nash W.E."/>
            <person name="Mardis E.R."/>
            <person name="Wilson R.K."/>
        </authorList>
    </citation>
    <scope>NUCLEOTIDE SEQUENCE [LARGE SCALE GENOMIC DNA]</scope>
    <source>
        <strain evidence="2 3">DSM 18315</strain>
    </source>
</reference>
<reference evidence="2 3" key="1">
    <citation type="submission" date="2008-10" db="EMBL/GenBank/DDBJ databases">
        <title>Draft genome sequence of Parabacteroides johnsonii (DSM 18315).</title>
        <authorList>
            <person name="Sudarsanam P."/>
            <person name="Ley R."/>
            <person name="Guruge J."/>
            <person name="Turnbaugh P.J."/>
            <person name="Mahowald M."/>
            <person name="Liep D."/>
            <person name="Gordon J."/>
        </authorList>
    </citation>
    <scope>NUCLEOTIDE SEQUENCE [LARGE SCALE GENOMIC DNA]</scope>
    <source>
        <strain evidence="2 3">DSM 18315</strain>
    </source>
</reference>
<dbReference type="AlphaFoldDB" id="B7BFB7"/>
<name>B7BFB7_9BACT</name>
<sequence length="43" mass="4867">MCLFGGFFLQIPLFSVFFVVCLNHKYKNKMGLNLIIGKGEEAV</sequence>
<proteinExistence type="predicted"/>
<keyword evidence="1" id="KW-1133">Transmembrane helix</keyword>
<protein>
    <submittedName>
        <fullName evidence="2">Uncharacterized protein</fullName>
    </submittedName>
</protein>
<dbReference type="EMBL" id="ABYH01000382">
    <property type="protein sequence ID" value="EEC94868.1"/>
    <property type="molecule type" value="Genomic_DNA"/>
</dbReference>
<organism evidence="2 3">
    <name type="scientific">Parabacteroides johnsonii DSM 18315</name>
    <dbReference type="NCBI Taxonomy" id="537006"/>
    <lineage>
        <taxon>Bacteria</taxon>
        <taxon>Pseudomonadati</taxon>
        <taxon>Bacteroidota</taxon>
        <taxon>Bacteroidia</taxon>
        <taxon>Bacteroidales</taxon>
        <taxon>Tannerellaceae</taxon>
        <taxon>Parabacteroides</taxon>
    </lineage>
</organism>